<organism evidence="3 4">
    <name type="scientific">Kordia aestuariivivens</name>
    <dbReference type="NCBI Taxonomy" id="2759037"/>
    <lineage>
        <taxon>Bacteria</taxon>
        <taxon>Pseudomonadati</taxon>
        <taxon>Bacteroidota</taxon>
        <taxon>Flavobacteriia</taxon>
        <taxon>Flavobacteriales</taxon>
        <taxon>Flavobacteriaceae</taxon>
        <taxon>Kordia</taxon>
    </lineage>
</organism>
<feature type="transmembrane region" description="Helical" evidence="2">
    <location>
        <begin position="44"/>
        <end position="63"/>
    </location>
</feature>
<keyword evidence="2" id="KW-0812">Transmembrane</keyword>
<keyword evidence="2" id="KW-0472">Membrane</keyword>
<evidence type="ECO:0000313" key="4">
    <source>
        <dbReference type="Proteomes" id="UP000619238"/>
    </source>
</evidence>
<dbReference type="Proteomes" id="UP000619238">
    <property type="component" value="Unassembled WGS sequence"/>
</dbReference>
<name>A0ABR7Q8T0_9FLAO</name>
<gene>
    <name evidence="3" type="ORF">H2O64_09495</name>
</gene>
<evidence type="ECO:0000256" key="1">
    <source>
        <dbReference type="SAM" id="Coils"/>
    </source>
</evidence>
<proteinExistence type="predicted"/>
<reference evidence="3 4" key="1">
    <citation type="submission" date="2020-07" db="EMBL/GenBank/DDBJ databases">
        <title>Description of Kordia aestuariivivens sp. nov., isolated from a tidal flat.</title>
        <authorList>
            <person name="Park S."/>
            <person name="Yoon J.-H."/>
        </authorList>
    </citation>
    <scope>NUCLEOTIDE SEQUENCE [LARGE SCALE GENOMIC DNA]</scope>
    <source>
        <strain evidence="3 4">YSTF-M3</strain>
    </source>
</reference>
<keyword evidence="1" id="KW-0175">Coiled coil</keyword>
<accession>A0ABR7Q8T0</accession>
<evidence type="ECO:0000313" key="3">
    <source>
        <dbReference type="EMBL" id="MBC8754903.1"/>
    </source>
</evidence>
<keyword evidence="2" id="KW-1133">Transmembrane helix</keyword>
<evidence type="ECO:0000256" key="2">
    <source>
        <dbReference type="SAM" id="Phobius"/>
    </source>
</evidence>
<keyword evidence="4" id="KW-1185">Reference proteome</keyword>
<dbReference type="EMBL" id="JACGWS010000005">
    <property type="protein sequence ID" value="MBC8754903.1"/>
    <property type="molecule type" value="Genomic_DNA"/>
</dbReference>
<sequence>MKVSNLTETSKEKILDEPLKEEVLAVHVELETLKLARKGILKDAAVLGTIAIIVILVGLYAQSVEWTEFPIFQATIAAGGILLAIAFRPLQHYKKQLAAAEEKQKDLETILKKDNLEYKADVRITRDVKGVFDIKKSIKLFTIK</sequence>
<feature type="transmembrane region" description="Helical" evidence="2">
    <location>
        <begin position="69"/>
        <end position="87"/>
    </location>
</feature>
<feature type="coiled-coil region" evidence="1">
    <location>
        <begin position="90"/>
        <end position="117"/>
    </location>
</feature>
<dbReference type="RefSeq" id="WP_187561955.1">
    <property type="nucleotide sequence ID" value="NZ_JACGWS010000005.1"/>
</dbReference>
<comment type="caution">
    <text evidence="3">The sequence shown here is derived from an EMBL/GenBank/DDBJ whole genome shotgun (WGS) entry which is preliminary data.</text>
</comment>
<protein>
    <submittedName>
        <fullName evidence="3">Uncharacterized protein</fullName>
    </submittedName>
</protein>